<proteinExistence type="predicted"/>
<dbReference type="Pfam" id="PF24496">
    <property type="entry name" value="DUF7588"/>
    <property type="match status" value="1"/>
</dbReference>
<keyword evidence="3" id="KW-1185">Reference proteome</keyword>
<feature type="domain" description="DUF7588" evidence="1">
    <location>
        <begin position="1"/>
        <end position="33"/>
    </location>
</feature>
<dbReference type="OrthoDB" id="1735266at2759"/>
<gene>
    <name evidence="2" type="ORF">CFOL_v3_04168</name>
</gene>
<feature type="non-terminal residue" evidence="2">
    <location>
        <position position="1"/>
    </location>
</feature>
<reference evidence="3" key="1">
    <citation type="submission" date="2016-04" db="EMBL/GenBank/DDBJ databases">
        <title>Cephalotus genome sequencing.</title>
        <authorList>
            <person name="Fukushima K."/>
            <person name="Hasebe M."/>
            <person name="Fang X."/>
        </authorList>
    </citation>
    <scope>NUCLEOTIDE SEQUENCE [LARGE SCALE GENOMIC DNA]</scope>
    <source>
        <strain evidence="3">cv. St1</strain>
    </source>
</reference>
<evidence type="ECO:0000313" key="3">
    <source>
        <dbReference type="Proteomes" id="UP000187406"/>
    </source>
</evidence>
<evidence type="ECO:0000313" key="2">
    <source>
        <dbReference type="EMBL" id="GAV60639.1"/>
    </source>
</evidence>
<dbReference type="Proteomes" id="UP000187406">
    <property type="component" value="Unassembled WGS sequence"/>
</dbReference>
<dbReference type="Pfam" id="PF22909">
    <property type="entry name" value="Caulimovir_coat_dom"/>
    <property type="match status" value="1"/>
</dbReference>
<dbReference type="PANTHER" id="PTHR33054">
    <property type="entry name" value="CCHC-TYPE DOMAIN-CONTAINING PROTEIN"/>
    <property type="match status" value="1"/>
</dbReference>
<dbReference type="InterPro" id="IPR056010">
    <property type="entry name" value="DUF7588"/>
</dbReference>
<feature type="non-terminal residue" evidence="2">
    <location>
        <position position="246"/>
    </location>
</feature>
<dbReference type="PANTHER" id="PTHR33054:SF9">
    <property type="entry name" value="CCHC-TYPE DOMAIN-CONTAINING PROTEIN"/>
    <property type="match status" value="1"/>
</dbReference>
<dbReference type="AlphaFoldDB" id="A0A1Q3AY42"/>
<protein>
    <recommendedName>
        <fullName evidence="1">DUF7588 domain-containing protein</fullName>
    </recommendedName>
</protein>
<evidence type="ECO:0000259" key="1">
    <source>
        <dbReference type="Pfam" id="PF24496"/>
    </source>
</evidence>
<dbReference type="EMBL" id="BDDD01000161">
    <property type="protein sequence ID" value="GAV60639.1"/>
    <property type="molecule type" value="Genomic_DNA"/>
</dbReference>
<sequence length="246" mass="29150">QSTIRTSWYEYMETIKCQIMFFGFLQIYFHKQFHEKHIYMSKKCTTIWTTSDNKIIETIHPPSEKLHINIPNRKIQAAPFKLQLENINTTPTIYETNKIIEQNNYTNKHLQTLGFQLSFATLIYNITKYFIGDPICSKDRTADQLSNLKCGKLDFRWFKETFMTKNLTREDANQPYKAKFIIGLPTLFAEKIKSKYREQYNGIVPYDTLTYSDIFSIITKIGLEICNDIKINKQVKRDAKTYKKEL</sequence>
<organism evidence="2 3">
    <name type="scientific">Cephalotus follicularis</name>
    <name type="common">Albany pitcher plant</name>
    <dbReference type="NCBI Taxonomy" id="3775"/>
    <lineage>
        <taxon>Eukaryota</taxon>
        <taxon>Viridiplantae</taxon>
        <taxon>Streptophyta</taxon>
        <taxon>Embryophyta</taxon>
        <taxon>Tracheophyta</taxon>
        <taxon>Spermatophyta</taxon>
        <taxon>Magnoliopsida</taxon>
        <taxon>eudicotyledons</taxon>
        <taxon>Gunneridae</taxon>
        <taxon>Pentapetalae</taxon>
        <taxon>rosids</taxon>
        <taxon>fabids</taxon>
        <taxon>Oxalidales</taxon>
        <taxon>Cephalotaceae</taxon>
        <taxon>Cephalotus</taxon>
    </lineage>
</organism>
<dbReference type="InParanoid" id="A0A1Q3AY42"/>
<name>A0A1Q3AY42_CEPFO</name>
<accession>A0A1Q3AY42</accession>
<comment type="caution">
    <text evidence="2">The sequence shown here is derived from an EMBL/GenBank/DDBJ whole genome shotgun (WGS) entry which is preliminary data.</text>
</comment>